<dbReference type="Pfam" id="PF01217">
    <property type="entry name" value="Clat_adaptor_s"/>
    <property type="match status" value="2"/>
</dbReference>
<dbReference type="InterPro" id="IPR022775">
    <property type="entry name" value="AP_mu_sigma_su"/>
</dbReference>
<evidence type="ECO:0000313" key="9">
    <source>
        <dbReference type="Proteomes" id="UP000031737"/>
    </source>
</evidence>
<dbReference type="VEuPathDB" id="TriTrypDB:TRSC58_01410"/>
<comment type="subcellular location">
    <subcellularLocation>
        <location evidence="1">Endomembrane system</location>
    </subcellularLocation>
</comment>
<dbReference type="GO" id="GO:0006886">
    <property type="term" value="P:intracellular protein transport"/>
    <property type="evidence" value="ECO:0007669"/>
    <property type="project" value="UniProtKB-UniRule"/>
</dbReference>
<dbReference type="AlphaFoldDB" id="A0A061J928"/>
<feature type="domain" description="AP complex mu/sigma subunit" evidence="7">
    <location>
        <begin position="115"/>
        <end position="182"/>
    </location>
</feature>
<accession>A0A061J928</accession>
<dbReference type="Proteomes" id="UP000031737">
    <property type="component" value="Unassembled WGS sequence"/>
</dbReference>
<comment type="caution">
    <text evidence="8">The sequence shown here is derived from an EMBL/GenBank/DDBJ whole genome shotgun (WGS) entry which is preliminary data.</text>
</comment>
<dbReference type="PIRSF" id="PIRSF015588">
    <property type="entry name" value="AP_complex_sigma"/>
    <property type="match status" value="1"/>
</dbReference>
<name>A0A061J928_TRYRA</name>
<evidence type="ECO:0000256" key="2">
    <source>
        <dbReference type="ARBA" id="ARBA00006972"/>
    </source>
</evidence>
<sequence>MGIEFFLLVNKQGQTRLAQYSSFLSIAERTALEGEVVRKCLQRRDVDCSFVEHLHYKLIYRRYASIFFIVGVNNTIVSPTGASANGGAVAGNSVGGAVSAAAPSGDASGGTEDLQEEGELAMYEFIHLVVETLDKYFENVCELDVLFNVEKAHFILEEMLVNGGVGETNKLLILQPLVLMDKEPRRV</sequence>
<dbReference type="GO" id="GO:0012505">
    <property type="term" value="C:endomembrane system"/>
    <property type="evidence" value="ECO:0007669"/>
    <property type="project" value="UniProtKB-SubCell"/>
</dbReference>
<evidence type="ECO:0000256" key="4">
    <source>
        <dbReference type="ARBA" id="ARBA00022927"/>
    </source>
</evidence>
<proteinExistence type="inferred from homology"/>
<evidence type="ECO:0000313" key="8">
    <source>
        <dbReference type="EMBL" id="ESL10850.1"/>
    </source>
</evidence>
<keyword evidence="4 6" id="KW-0653">Protein transport</keyword>
<evidence type="ECO:0000259" key="7">
    <source>
        <dbReference type="Pfam" id="PF01217"/>
    </source>
</evidence>
<organism evidence="8 9">
    <name type="scientific">Trypanosoma rangeli SC58</name>
    <dbReference type="NCBI Taxonomy" id="429131"/>
    <lineage>
        <taxon>Eukaryota</taxon>
        <taxon>Discoba</taxon>
        <taxon>Euglenozoa</taxon>
        <taxon>Kinetoplastea</taxon>
        <taxon>Metakinetoplastina</taxon>
        <taxon>Trypanosomatida</taxon>
        <taxon>Trypanosomatidae</taxon>
        <taxon>Trypanosoma</taxon>
        <taxon>Herpetosoma</taxon>
    </lineage>
</organism>
<gene>
    <name evidence="8" type="ORF">TRSC58_01410</name>
</gene>
<keyword evidence="5 6" id="KW-0472">Membrane</keyword>
<dbReference type="PANTHER" id="PTHR11753">
    <property type="entry name" value="ADAPTOR COMPLEXES SMALL SUBUNIT FAMILY"/>
    <property type="match status" value="1"/>
</dbReference>
<comment type="similarity">
    <text evidence="2 6">Belongs to the adaptor complexes small subunit family.</text>
</comment>
<protein>
    <recommendedName>
        <fullName evidence="6">AP complex subunit sigma</fullName>
    </recommendedName>
</protein>
<dbReference type="Gene3D" id="3.30.450.60">
    <property type="match status" value="1"/>
</dbReference>
<dbReference type="OrthoDB" id="371463at2759"/>
<dbReference type="SUPFAM" id="SSF64356">
    <property type="entry name" value="SNARE-like"/>
    <property type="match status" value="2"/>
</dbReference>
<evidence type="ECO:0000256" key="6">
    <source>
        <dbReference type="PIRNR" id="PIRNR015588"/>
    </source>
</evidence>
<evidence type="ECO:0000256" key="1">
    <source>
        <dbReference type="ARBA" id="ARBA00004308"/>
    </source>
</evidence>
<evidence type="ECO:0000256" key="5">
    <source>
        <dbReference type="ARBA" id="ARBA00023136"/>
    </source>
</evidence>
<evidence type="ECO:0000256" key="3">
    <source>
        <dbReference type="ARBA" id="ARBA00022448"/>
    </source>
</evidence>
<keyword evidence="3 6" id="KW-0813">Transport</keyword>
<feature type="domain" description="AP complex mu/sigma subunit" evidence="7">
    <location>
        <begin position="3"/>
        <end position="74"/>
    </location>
</feature>
<dbReference type="EMBL" id="AUPL01001410">
    <property type="protein sequence ID" value="ESL10850.1"/>
    <property type="molecule type" value="Genomic_DNA"/>
</dbReference>
<reference evidence="8 9" key="1">
    <citation type="submission" date="2013-07" db="EMBL/GenBank/DDBJ databases">
        <authorList>
            <person name="Stoco P.H."/>
            <person name="Wagner G."/>
            <person name="Gerber A."/>
            <person name="Zaha A."/>
            <person name="Thompson C."/>
            <person name="Bartholomeu D.C."/>
            <person name="Luckemeyer D.D."/>
            <person name="Bahia D."/>
            <person name="Loreto E."/>
            <person name="Prestes E.B."/>
            <person name="Lima F.M."/>
            <person name="Rodrigues-Luiz G."/>
            <person name="Vallejo G.A."/>
            <person name="Filho J.F."/>
            <person name="Monteiro K.M."/>
            <person name="Tyler K.M."/>
            <person name="de Almeida L.G."/>
            <person name="Ortiz M.F."/>
            <person name="Siervo M.A."/>
            <person name="de Moraes M.H."/>
            <person name="Cunha O.L."/>
            <person name="Mendonca-Neto R."/>
            <person name="Silva R."/>
            <person name="Teixeira S.M."/>
            <person name="Murta S.M."/>
            <person name="Sincero T.C."/>
            <person name="Mendes T.A."/>
            <person name="Urmenyi T.P."/>
            <person name="Silva V.G."/>
            <person name="da Rocha W.D."/>
            <person name="Andersson B."/>
            <person name="Romanha A.J."/>
            <person name="Steindel M."/>
            <person name="de Vasconcelos A.T."/>
            <person name="Grisard E.C."/>
        </authorList>
    </citation>
    <scope>NUCLEOTIDE SEQUENCE [LARGE SCALE GENOMIC DNA]</scope>
    <source>
        <strain evidence="8 9">SC58</strain>
    </source>
</reference>
<keyword evidence="9" id="KW-1185">Reference proteome</keyword>
<dbReference type="InterPro" id="IPR011012">
    <property type="entry name" value="Longin-like_dom_sf"/>
</dbReference>
<dbReference type="InterPro" id="IPR016635">
    <property type="entry name" value="AP_complex_ssu"/>
</dbReference>